<dbReference type="InterPro" id="IPR043708">
    <property type="entry name" value="DUF5648"/>
</dbReference>
<accession>A0A1Q3DY83</accession>
<keyword evidence="1" id="KW-0732">Signal</keyword>
<name>A0A1Q3DY83_LENED</name>
<dbReference type="Pfam" id="PF18885">
    <property type="entry name" value="DUF5648"/>
    <property type="match status" value="2"/>
</dbReference>
<gene>
    <name evidence="3" type="ORF">LENED_001365</name>
</gene>
<evidence type="ECO:0000256" key="1">
    <source>
        <dbReference type="SAM" id="SignalP"/>
    </source>
</evidence>
<feature type="chain" id="PRO_5012162310" evidence="1">
    <location>
        <begin position="21"/>
        <end position="463"/>
    </location>
</feature>
<proteinExistence type="predicted"/>
<dbReference type="Proteomes" id="UP000188533">
    <property type="component" value="Unassembled WGS sequence"/>
</dbReference>
<evidence type="ECO:0000313" key="3">
    <source>
        <dbReference type="EMBL" id="GAV99880.1"/>
    </source>
</evidence>
<feature type="signal peptide" evidence="1">
    <location>
        <begin position="1"/>
        <end position="20"/>
    </location>
</feature>
<keyword evidence="4" id="KW-1185">Reference proteome</keyword>
<feature type="domain" description="DUF5648" evidence="2">
    <location>
        <begin position="221"/>
        <end position="360"/>
    </location>
</feature>
<feature type="domain" description="DUF5648" evidence="2">
    <location>
        <begin position="34"/>
        <end position="174"/>
    </location>
</feature>
<evidence type="ECO:0000313" key="4">
    <source>
        <dbReference type="Proteomes" id="UP000188533"/>
    </source>
</evidence>
<sequence>MPILSPTFVFLLLNLSLALAAPSSSCADISSLVPFLRAYSSSLSDHFYTTDVSEMNNNALAGGVYALEGDSAFLWSTPQPGTVPLFRLYNEKSTDHFYTMSSDELPEMMENGWAYDTAPNHTAGYVYPYSICGAAPIYRLFNPTIVDHFYTMDVAESQNAVKTGYQDQGIAGFAILPAANGNVVQSSAVPYLLPSAVTASPESQVSASSSSDCANNANAIPLLRAFSSTGKDHFYTTNSTEMNVVAIAEDVYSFEGDATFLWSTQETSTVPLYRLYSQTASDHFYTIDANETSEAIASGYAFDTDSHIAGYVYPYSICGASPMYRLYSSSSSDHFYTMSQAESQSASASGYILEGIVGFALLPSVDGQPQTATVSASPLLLPASLEPSAVSIPSSSSSESGFPTTIAVGPTISFSSNPGSISATSISGHSTNKAIPQSAVSLCGAFGVYMLVAARTTAMFSIF</sequence>
<dbReference type="AlphaFoldDB" id="A0A1Q3DY83"/>
<reference evidence="3 4" key="2">
    <citation type="submission" date="2017-02" db="EMBL/GenBank/DDBJ databases">
        <title>A genome survey and senescence transcriptome analysis in Lentinula edodes.</title>
        <authorList>
            <person name="Sakamoto Y."/>
            <person name="Nakade K."/>
            <person name="Sato S."/>
            <person name="Yoshida Y."/>
            <person name="Miyazaki K."/>
            <person name="Natsume S."/>
            <person name="Konno N."/>
        </authorList>
    </citation>
    <scope>NUCLEOTIDE SEQUENCE [LARGE SCALE GENOMIC DNA]</scope>
    <source>
        <strain evidence="3 4">NBRC 111202</strain>
    </source>
</reference>
<comment type="caution">
    <text evidence="3">The sequence shown here is derived from an EMBL/GenBank/DDBJ whole genome shotgun (WGS) entry which is preliminary data.</text>
</comment>
<dbReference type="STRING" id="5353.A0A1Q3DY83"/>
<organism evidence="3 4">
    <name type="scientific">Lentinula edodes</name>
    <name type="common">Shiitake mushroom</name>
    <name type="synonym">Lentinus edodes</name>
    <dbReference type="NCBI Taxonomy" id="5353"/>
    <lineage>
        <taxon>Eukaryota</taxon>
        <taxon>Fungi</taxon>
        <taxon>Dikarya</taxon>
        <taxon>Basidiomycota</taxon>
        <taxon>Agaricomycotina</taxon>
        <taxon>Agaricomycetes</taxon>
        <taxon>Agaricomycetidae</taxon>
        <taxon>Agaricales</taxon>
        <taxon>Marasmiineae</taxon>
        <taxon>Omphalotaceae</taxon>
        <taxon>Lentinula</taxon>
    </lineage>
</organism>
<evidence type="ECO:0000259" key="2">
    <source>
        <dbReference type="Pfam" id="PF18885"/>
    </source>
</evidence>
<dbReference type="EMBL" id="BDGU01000021">
    <property type="protein sequence ID" value="GAV99880.1"/>
    <property type="molecule type" value="Genomic_DNA"/>
</dbReference>
<reference evidence="3 4" key="1">
    <citation type="submission" date="2016-08" db="EMBL/GenBank/DDBJ databases">
        <authorList>
            <consortium name="Lentinula edodes genome sequencing consortium"/>
            <person name="Sakamoto Y."/>
            <person name="Nakade K."/>
            <person name="Sato S."/>
            <person name="Yoshida Y."/>
            <person name="Miyazaki K."/>
            <person name="Natsume S."/>
            <person name="Konno N."/>
        </authorList>
    </citation>
    <scope>NUCLEOTIDE SEQUENCE [LARGE SCALE GENOMIC DNA]</scope>
    <source>
        <strain evidence="3 4">NBRC 111202</strain>
    </source>
</reference>
<protein>
    <submittedName>
        <fullName evidence="3">Protein</fullName>
    </submittedName>
</protein>